<evidence type="ECO:0000313" key="3">
    <source>
        <dbReference type="Proteomes" id="UP000076532"/>
    </source>
</evidence>
<feature type="compositionally biased region" description="Low complexity" evidence="1">
    <location>
        <begin position="51"/>
        <end position="64"/>
    </location>
</feature>
<name>A0A166HWS2_9AGAM</name>
<reference evidence="2 3" key="1">
    <citation type="journal article" date="2016" name="Mol. Biol. Evol.">
        <title>Comparative Genomics of Early-Diverging Mushroom-Forming Fungi Provides Insights into the Origins of Lignocellulose Decay Capabilities.</title>
        <authorList>
            <person name="Nagy L.G."/>
            <person name="Riley R."/>
            <person name="Tritt A."/>
            <person name="Adam C."/>
            <person name="Daum C."/>
            <person name="Floudas D."/>
            <person name="Sun H."/>
            <person name="Yadav J.S."/>
            <person name="Pangilinan J."/>
            <person name="Larsson K.H."/>
            <person name="Matsuura K."/>
            <person name="Barry K."/>
            <person name="Labutti K."/>
            <person name="Kuo R."/>
            <person name="Ohm R.A."/>
            <person name="Bhattacharya S.S."/>
            <person name="Shirouzu T."/>
            <person name="Yoshinaga Y."/>
            <person name="Martin F.M."/>
            <person name="Grigoriev I.V."/>
            <person name="Hibbett D.S."/>
        </authorList>
    </citation>
    <scope>NUCLEOTIDE SEQUENCE [LARGE SCALE GENOMIC DNA]</scope>
    <source>
        <strain evidence="2 3">CBS 109695</strain>
    </source>
</reference>
<protein>
    <submittedName>
        <fullName evidence="2">Uncharacterized protein</fullName>
    </submittedName>
</protein>
<organism evidence="2 3">
    <name type="scientific">Athelia psychrophila</name>
    <dbReference type="NCBI Taxonomy" id="1759441"/>
    <lineage>
        <taxon>Eukaryota</taxon>
        <taxon>Fungi</taxon>
        <taxon>Dikarya</taxon>
        <taxon>Basidiomycota</taxon>
        <taxon>Agaricomycotina</taxon>
        <taxon>Agaricomycetes</taxon>
        <taxon>Agaricomycetidae</taxon>
        <taxon>Atheliales</taxon>
        <taxon>Atheliaceae</taxon>
        <taxon>Athelia</taxon>
    </lineage>
</organism>
<gene>
    <name evidence="2" type="ORF">FIBSPDRAFT_955625</name>
</gene>
<evidence type="ECO:0000313" key="2">
    <source>
        <dbReference type="EMBL" id="KZP19322.1"/>
    </source>
</evidence>
<dbReference type="AlphaFoldDB" id="A0A166HWS2"/>
<feature type="region of interest" description="Disordered" evidence="1">
    <location>
        <begin position="51"/>
        <end position="73"/>
    </location>
</feature>
<dbReference type="Proteomes" id="UP000076532">
    <property type="component" value="Unassembled WGS sequence"/>
</dbReference>
<evidence type="ECO:0000256" key="1">
    <source>
        <dbReference type="SAM" id="MobiDB-lite"/>
    </source>
</evidence>
<sequence length="99" mass="10656">MPTSSSRFSLASLSELFNLLVNTPMVPAPEAQPADIEFALIEMPARNYTHSRSISDNTSISSHTASVGSARSSLQVAVPVVQTYSQRELHEPKLAVSKA</sequence>
<dbReference type="EMBL" id="KV417565">
    <property type="protein sequence ID" value="KZP19322.1"/>
    <property type="molecule type" value="Genomic_DNA"/>
</dbReference>
<proteinExistence type="predicted"/>
<accession>A0A166HWS2</accession>
<keyword evidence="3" id="KW-1185">Reference proteome</keyword>